<accession>A0A7I4Z0N6</accession>
<keyword evidence="2" id="KW-1185">Reference proteome</keyword>
<protein>
    <submittedName>
        <fullName evidence="3">EKC/KEOPS complex subunit GON7</fullName>
    </submittedName>
</protein>
<proteinExistence type="predicted"/>
<name>A0A7I4Z0N6_HAECO</name>
<dbReference type="Proteomes" id="UP000025227">
    <property type="component" value="Unplaced"/>
</dbReference>
<evidence type="ECO:0000313" key="2">
    <source>
        <dbReference type="Proteomes" id="UP000025227"/>
    </source>
</evidence>
<evidence type="ECO:0000256" key="1">
    <source>
        <dbReference type="SAM" id="MobiDB-lite"/>
    </source>
</evidence>
<organism evidence="2 3">
    <name type="scientific">Haemonchus contortus</name>
    <name type="common">Barber pole worm</name>
    <dbReference type="NCBI Taxonomy" id="6289"/>
    <lineage>
        <taxon>Eukaryota</taxon>
        <taxon>Metazoa</taxon>
        <taxon>Ecdysozoa</taxon>
        <taxon>Nematoda</taxon>
        <taxon>Chromadorea</taxon>
        <taxon>Rhabditida</taxon>
        <taxon>Rhabditina</taxon>
        <taxon>Rhabditomorpha</taxon>
        <taxon>Strongyloidea</taxon>
        <taxon>Trichostrongylidae</taxon>
        <taxon>Haemonchus</taxon>
    </lineage>
</organism>
<sequence length="180" mass="20664">MDIWRTWMDCPHRNGEGNPLLVQPEEIETAASDHFQQLDRNRQVLVEIRASMTETDQQDTREFQNQMRTAMARLQSSLDAALANLERSEAPPANLREDNAMKDLEEAERAPGQADRMSQRNSSVPEGMAMHDQERGAIQENVEYLEELEEEEGEVGEEERCRKKSNKSAFDNGMSLRAKR</sequence>
<reference evidence="3" key="1">
    <citation type="submission" date="2020-12" db="UniProtKB">
        <authorList>
            <consortium name="WormBaseParasite"/>
        </authorList>
    </citation>
    <scope>IDENTIFICATION</scope>
    <source>
        <strain evidence="3">MHco3</strain>
    </source>
</reference>
<evidence type="ECO:0000313" key="3">
    <source>
        <dbReference type="WBParaSite" id="HCON_00169830-00001"/>
    </source>
</evidence>
<dbReference type="AlphaFoldDB" id="A0A7I4Z0N6"/>
<dbReference type="WBParaSite" id="HCON_00169830-00001">
    <property type="protein sequence ID" value="HCON_00169830-00001"/>
    <property type="gene ID" value="HCON_00169830"/>
</dbReference>
<feature type="compositionally biased region" description="Basic and acidic residues" evidence="1">
    <location>
        <begin position="95"/>
        <end position="109"/>
    </location>
</feature>
<feature type="region of interest" description="Disordered" evidence="1">
    <location>
        <begin position="82"/>
        <end position="131"/>
    </location>
</feature>
<feature type="compositionally biased region" description="Acidic residues" evidence="1">
    <location>
        <begin position="147"/>
        <end position="157"/>
    </location>
</feature>
<feature type="region of interest" description="Disordered" evidence="1">
    <location>
        <begin position="147"/>
        <end position="180"/>
    </location>
</feature>